<proteinExistence type="predicted"/>
<dbReference type="Proteomes" id="UP000509791">
    <property type="component" value="Chromosome"/>
</dbReference>
<evidence type="ECO:0000313" key="3">
    <source>
        <dbReference type="Proteomes" id="UP000509791"/>
    </source>
</evidence>
<dbReference type="AlphaFoldDB" id="A0A7U7H2Y3"/>
<gene>
    <name evidence="1" type="primary">marA</name>
    <name evidence="1" type="ORF">STHERMO_1046</name>
    <name evidence="2" type="ORF">STHERMO_1081</name>
</gene>
<accession>A0A7U7H2Y3</accession>
<organism evidence="1 4">
    <name type="scientific">Streptococcus thermophilus</name>
    <dbReference type="NCBI Taxonomy" id="1308"/>
    <lineage>
        <taxon>Bacteria</taxon>
        <taxon>Bacillati</taxon>
        <taxon>Bacillota</taxon>
        <taxon>Bacilli</taxon>
        <taxon>Lactobacillales</taxon>
        <taxon>Streptococcaceae</taxon>
        <taxon>Streptococcus</taxon>
    </lineage>
</organism>
<dbReference type="Proteomes" id="UP000509833">
    <property type="component" value="Chromosome"/>
</dbReference>
<evidence type="ECO:0000313" key="4">
    <source>
        <dbReference type="Proteomes" id="UP000509833"/>
    </source>
</evidence>
<evidence type="ECO:0000313" key="2">
    <source>
        <dbReference type="EMBL" id="CAD0152362.1"/>
    </source>
</evidence>
<sequence>MLFEKENAIMVLSYDFERLMMGQQTTDTDFKHFIDFDDNLLSFRLTETKVENGQPDILFHWHPELEI</sequence>
<dbReference type="EMBL" id="LR822017">
    <property type="protein sequence ID" value="CAD0137601.1"/>
    <property type="molecule type" value="Genomic_DNA"/>
</dbReference>
<dbReference type="EMBL" id="LR822027">
    <property type="protein sequence ID" value="CAD0152362.1"/>
    <property type="molecule type" value="Genomic_DNA"/>
</dbReference>
<protein>
    <submittedName>
        <fullName evidence="1">Transcriptional regulator</fullName>
    </submittedName>
</protein>
<name>A0A7U7H2Y3_STRTR</name>
<evidence type="ECO:0000313" key="1">
    <source>
        <dbReference type="EMBL" id="CAD0137601.1"/>
    </source>
</evidence>
<reference evidence="3 4" key="1">
    <citation type="submission" date="2020-06" db="EMBL/GenBank/DDBJ databases">
        <authorList>
            <person name="Chuat V."/>
        </authorList>
    </citation>
    <scope>NUCLEOTIDE SEQUENCE [LARGE SCALE GENOMIC DNA]</scope>
    <source>
        <strain evidence="1">STH_CIRM_336</strain>
        <strain evidence="2">STH_CIRM_998</strain>
    </source>
</reference>